<evidence type="ECO:0000256" key="2">
    <source>
        <dbReference type="ARBA" id="ARBA00022737"/>
    </source>
</evidence>
<evidence type="ECO:0000256" key="3">
    <source>
        <dbReference type="PROSITE-ProRule" id="PRU00221"/>
    </source>
</evidence>
<dbReference type="EMBL" id="JAFCIX010000579">
    <property type="protein sequence ID" value="KAH6585719.1"/>
    <property type="molecule type" value="Genomic_DNA"/>
</dbReference>
<accession>A0ABQ8ES83</accession>
<feature type="region of interest" description="Disordered" evidence="4">
    <location>
        <begin position="1"/>
        <end position="67"/>
    </location>
</feature>
<dbReference type="Proteomes" id="UP001648503">
    <property type="component" value="Unassembled WGS sequence"/>
</dbReference>
<dbReference type="PRINTS" id="PR00320">
    <property type="entry name" value="GPROTEINBRPT"/>
</dbReference>
<feature type="repeat" description="WD" evidence="3">
    <location>
        <begin position="203"/>
        <end position="244"/>
    </location>
</feature>
<feature type="repeat" description="WD" evidence="3">
    <location>
        <begin position="375"/>
        <end position="408"/>
    </location>
</feature>
<keyword evidence="1 3" id="KW-0853">WD repeat</keyword>
<dbReference type="InterPro" id="IPR036322">
    <property type="entry name" value="WD40_repeat_dom_sf"/>
</dbReference>
<feature type="repeat" description="WD" evidence="3">
    <location>
        <begin position="120"/>
        <end position="161"/>
    </location>
</feature>
<evidence type="ECO:0000256" key="4">
    <source>
        <dbReference type="SAM" id="MobiDB-lite"/>
    </source>
</evidence>
<feature type="compositionally biased region" description="Acidic residues" evidence="4">
    <location>
        <begin position="48"/>
        <end position="59"/>
    </location>
</feature>
<dbReference type="CDD" id="cd00200">
    <property type="entry name" value="WD40"/>
    <property type="match status" value="1"/>
</dbReference>
<feature type="repeat" description="WD" evidence="3">
    <location>
        <begin position="292"/>
        <end position="333"/>
    </location>
</feature>
<comment type="caution">
    <text evidence="5">The sequence shown here is derived from an EMBL/GenBank/DDBJ whole genome shotgun (WGS) entry which is preliminary data.</text>
</comment>
<dbReference type="InterPro" id="IPR019775">
    <property type="entry name" value="WD40_repeat_CS"/>
</dbReference>
<dbReference type="SMART" id="SM00320">
    <property type="entry name" value="WD40"/>
    <property type="match status" value="8"/>
</dbReference>
<evidence type="ECO:0000313" key="5">
    <source>
        <dbReference type="EMBL" id="KAH6585719.1"/>
    </source>
</evidence>
<dbReference type="Gene3D" id="2.130.10.10">
    <property type="entry name" value="YVTN repeat-like/Quinoprotein amine dehydrogenase"/>
    <property type="match status" value="1"/>
</dbReference>
<dbReference type="PROSITE" id="PS00678">
    <property type="entry name" value="WD_REPEATS_1"/>
    <property type="match status" value="1"/>
</dbReference>
<dbReference type="InterPro" id="IPR051179">
    <property type="entry name" value="WD_repeat_multifunction"/>
</dbReference>
<organism evidence="5 6">
    <name type="scientific">Batrachochytrium salamandrivorans</name>
    <dbReference type="NCBI Taxonomy" id="1357716"/>
    <lineage>
        <taxon>Eukaryota</taxon>
        <taxon>Fungi</taxon>
        <taxon>Fungi incertae sedis</taxon>
        <taxon>Chytridiomycota</taxon>
        <taxon>Chytridiomycota incertae sedis</taxon>
        <taxon>Chytridiomycetes</taxon>
        <taxon>Rhizophydiales</taxon>
        <taxon>Rhizophydiales incertae sedis</taxon>
        <taxon>Batrachochytrium</taxon>
    </lineage>
</organism>
<feature type="repeat" description="WD" evidence="3">
    <location>
        <begin position="77"/>
        <end position="119"/>
    </location>
</feature>
<feature type="compositionally biased region" description="Acidic residues" evidence="4">
    <location>
        <begin position="11"/>
        <end position="41"/>
    </location>
</feature>
<protein>
    <recommendedName>
        <fullName evidence="7">Anaphase-promoting complex subunit 4 WD40 domain-containing protein</fullName>
    </recommendedName>
</protein>
<feature type="repeat" description="WD" evidence="3">
    <location>
        <begin position="250"/>
        <end position="291"/>
    </location>
</feature>
<reference evidence="5 6" key="1">
    <citation type="submission" date="2021-02" db="EMBL/GenBank/DDBJ databases">
        <title>Variation within the Batrachochytrium salamandrivorans European outbreak.</title>
        <authorList>
            <person name="Kelly M."/>
            <person name="Pasmans F."/>
            <person name="Shea T.P."/>
            <person name="Munoz J.F."/>
            <person name="Carranza S."/>
            <person name="Cuomo C.A."/>
            <person name="Martel A."/>
        </authorList>
    </citation>
    <scope>NUCLEOTIDE SEQUENCE [LARGE SCALE GENOMIC DNA]</scope>
    <source>
        <strain evidence="5 6">AMFP18/2</strain>
    </source>
</reference>
<dbReference type="PANTHER" id="PTHR19857">
    <property type="entry name" value="MITOCHONDRIAL DIVISION PROTEIN 1-RELATED"/>
    <property type="match status" value="1"/>
</dbReference>
<proteinExistence type="predicted"/>
<evidence type="ECO:0000313" key="6">
    <source>
        <dbReference type="Proteomes" id="UP001648503"/>
    </source>
</evidence>
<keyword evidence="6" id="KW-1185">Reference proteome</keyword>
<keyword evidence="2" id="KW-0677">Repeat</keyword>
<evidence type="ECO:0008006" key="7">
    <source>
        <dbReference type="Google" id="ProtNLM"/>
    </source>
</evidence>
<feature type="repeat" description="WD" evidence="3">
    <location>
        <begin position="171"/>
        <end position="202"/>
    </location>
</feature>
<dbReference type="PROSITE" id="PS50082">
    <property type="entry name" value="WD_REPEATS_2"/>
    <property type="match status" value="8"/>
</dbReference>
<feature type="repeat" description="WD" evidence="3">
    <location>
        <begin position="333"/>
        <end position="374"/>
    </location>
</feature>
<gene>
    <name evidence="5" type="ORF">BASA50_001054</name>
</gene>
<sequence length="408" mass="43825">MSSAPDPNTAAEEEETYLDENEVEQELEMDSGNEPMSEDDGAVGAADSDSDQEGAEDGPDSTTDNSIAFVDDSVQGFFDHREPIYAVALHPTDPAIAATGGGDDRGYLWRIDTGEKLYDLGVHSDSVVAIAFSNDGKYVASGGMDGKVLVFRVDGGHLEQSLEGPTEITWLNWHPKGNVLLAGGEDGTIWMWRIPSGQCMMVITGHSDSVTCGQFTPDGKTIVSGSADGTIIIWDPKTSTAVHRLTADDARFHQAAITTLSVNIDSTIMVSAAQDGSVRLLRISNGAILAALDGHQESVEATGFSDMFPYLATGSIDGKINIWDTTTMRLRHTLKHDDAVIKLQWHKSSPFFTSCSSDSTVRSWDGRSGECTKIWRGHQAPILDFSVRSDGNVIVTGSDDGTALVFQT</sequence>
<dbReference type="Pfam" id="PF00400">
    <property type="entry name" value="WD40"/>
    <property type="match status" value="7"/>
</dbReference>
<name>A0ABQ8ES83_9FUNG</name>
<dbReference type="PROSITE" id="PS50294">
    <property type="entry name" value="WD_REPEATS_REGION"/>
    <property type="match status" value="5"/>
</dbReference>
<dbReference type="PANTHER" id="PTHR19857:SF8">
    <property type="entry name" value="ANGIO-ASSOCIATED MIGRATORY CELL PROTEIN"/>
    <property type="match status" value="1"/>
</dbReference>
<evidence type="ECO:0000256" key="1">
    <source>
        <dbReference type="ARBA" id="ARBA00022574"/>
    </source>
</evidence>
<dbReference type="SUPFAM" id="SSF50978">
    <property type="entry name" value="WD40 repeat-like"/>
    <property type="match status" value="1"/>
</dbReference>
<dbReference type="InterPro" id="IPR020472">
    <property type="entry name" value="WD40_PAC1"/>
</dbReference>
<dbReference type="InterPro" id="IPR015943">
    <property type="entry name" value="WD40/YVTN_repeat-like_dom_sf"/>
</dbReference>
<dbReference type="InterPro" id="IPR001680">
    <property type="entry name" value="WD40_rpt"/>
</dbReference>